<evidence type="ECO:0000256" key="1">
    <source>
        <dbReference type="SAM" id="Phobius"/>
    </source>
</evidence>
<dbReference type="InterPro" id="IPR058581">
    <property type="entry name" value="TM_HPP"/>
</dbReference>
<keyword evidence="4" id="KW-1185">Reference proteome</keyword>
<keyword evidence="1" id="KW-0812">Transmembrane</keyword>
<feature type="transmembrane region" description="Helical" evidence="1">
    <location>
        <begin position="27"/>
        <end position="47"/>
    </location>
</feature>
<reference evidence="3 4" key="1">
    <citation type="submission" date="2019-12" db="EMBL/GenBank/DDBJ databases">
        <title>Genome sequencing and assembly of endphytes of Porphyra tenera.</title>
        <authorList>
            <person name="Park J.M."/>
            <person name="Shin R."/>
            <person name="Jo S.H."/>
        </authorList>
    </citation>
    <scope>NUCLEOTIDE SEQUENCE [LARGE SCALE GENOMIC DNA]</scope>
    <source>
        <strain evidence="3 4">GPM4</strain>
    </source>
</reference>
<evidence type="ECO:0000259" key="2">
    <source>
        <dbReference type="Pfam" id="PF04982"/>
    </source>
</evidence>
<accession>A0A857JHG5</accession>
<feature type="transmembrane region" description="Helical" evidence="1">
    <location>
        <begin position="59"/>
        <end position="78"/>
    </location>
</feature>
<organism evidence="3 4">
    <name type="scientific">Paraglaciecola mesophila</name>
    <dbReference type="NCBI Taxonomy" id="197222"/>
    <lineage>
        <taxon>Bacteria</taxon>
        <taxon>Pseudomonadati</taxon>
        <taxon>Pseudomonadota</taxon>
        <taxon>Gammaproteobacteria</taxon>
        <taxon>Alteromonadales</taxon>
        <taxon>Alteromonadaceae</taxon>
        <taxon>Paraglaciecola</taxon>
    </lineage>
</organism>
<dbReference type="InterPro" id="IPR007065">
    <property type="entry name" value="HPP"/>
</dbReference>
<dbReference type="Proteomes" id="UP000464524">
    <property type="component" value="Chromosome"/>
</dbReference>
<protein>
    <recommendedName>
        <fullName evidence="2">HPP transmembrane region domain-containing protein</fullName>
    </recommendedName>
</protein>
<dbReference type="Pfam" id="PF04982">
    <property type="entry name" value="TM_HPP"/>
    <property type="match status" value="1"/>
</dbReference>
<name>A0A857JHG5_9ALTE</name>
<feature type="transmembrane region" description="Helical" evidence="1">
    <location>
        <begin position="158"/>
        <end position="178"/>
    </location>
</feature>
<dbReference type="EMBL" id="CP047656">
    <property type="protein sequence ID" value="QHJ10114.1"/>
    <property type="molecule type" value="Genomic_DNA"/>
</dbReference>
<evidence type="ECO:0000313" key="4">
    <source>
        <dbReference type="Proteomes" id="UP000464524"/>
    </source>
</evidence>
<proteinExistence type="predicted"/>
<dbReference type="PANTHER" id="PTHR33741">
    <property type="entry name" value="TRANSMEMBRANE PROTEIN DDB_G0269096-RELATED"/>
    <property type="match status" value="1"/>
</dbReference>
<dbReference type="OrthoDB" id="9811720at2"/>
<keyword evidence="1" id="KW-1133">Transmembrane helix</keyword>
<evidence type="ECO:0000313" key="3">
    <source>
        <dbReference type="EMBL" id="QHJ10114.1"/>
    </source>
</evidence>
<gene>
    <name evidence="3" type="ORF">FX988_00326</name>
</gene>
<dbReference type="RefSeq" id="WP_160178040.1">
    <property type="nucleotide sequence ID" value="NZ_CP047656.1"/>
</dbReference>
<feature type="domain" description="HPP transmembrane region" evidence="2">
    <location>
        <begin position="21"/>
        <end position="182"/>
    </location>
</feature>
<dbReference type="KEGG" id="pmes:FX988_00326"/>
<keyword evidence="1" id="KW-0472">Membrane</keyword>
<dbReference type="AlphaFoldDB" id="A0A857JHG5"/>
<dbReference type="PANTHER" id="PTHR33741:SF5">
    <property type="entry name" value="TRANSMEMBRANE PROTEIN DDB_G0269096-RELATED"/>
    <property type="match status" value="1"/>
</dbReference>
<sequence>MDLQSLLYEFKQLVGISANTTSHNEKLISALGGTLGIAGIMWVMHFVAQAHVLTTQSSVMIIASMGASAVLLFAVPHGALSQPWAVVGGHLISALLAITSVKYLGHGPWIAAFAVGGSIGVMYYLRCIHPPGGATALTIVIGGADIDALGYQFLWMPLGINIVVIIAITLLFNGLFSWRRYPVHLAHKLKRAVGTPSNEREHELTQEDFAAAMQKLDSYVDITPDGLTDLLELAKKHAEKNITHPESIIAGRIYSNGKLGRLWSIRQVVDAAPVNTHASKDKVIYKVLAGHGGYETHMCLRSEFHKWARFEVEKYNQQWVKVEEQKA</sequence>